<feature type="signal peptide" evidence="1">
    <location>
        <begin position="1"/>
        <end position="18"/>
    </location>
</feature>
<reference evidence="2 3" key="1">
    <citation type="submission" date="2021-12" db="EMBL/GenBank/DDBJ databases">
        <title>Genome seq of P8.</title>
        <authorList>
            <person name="Seo T."/>
        </authorList>
    </citation>
    <scope>NUCLEOTIDE SEQUENCE [LARGE SCALE GENOMIC DNA]</scope>
    <source>
        <strain evidence="2 3">P8</strain>
    </source>
</reference>
<evidence type="ECO:0008006" key="4">
    <source>
        <dbReference type="Google" id="ProtNLM"/>
    </source>
</evidence>
<dbReference type="RefSeq" id="WP_233371971.1">
    <property type="nucleotide sequence ID" value="NZ_JAJTWU010000003.1"/>
</dbReference>
<feature type="chain" id="PRO_5045129888" description="Beta-barrel porin 2" evidence="1">
    <location>
        <begin position="19"/>
        <end position="409"/>
    </location>
</feature>
<dbReference type="EMBL" id="JAJTWU010000003">
    <property type="protein sequence ID" value="MCE4554970.1"/>
    <property type="molecule type" value="Genomic_DNA"/>
</dbReference>
<evidence type="ECO:0000313" key="2">
    <source>
        <dbReference type="EMBL" id="MCE4554970.1"/>
    </source>
</evidence>
<keyword evidence="1" id="KW-0732">Signal</keyword>
<dbReference type="Proteomes" id="UP001200741">
    <property type="component" value="Unassembled WGS sequence"/>
</dbReference>
<organism evidence="2 3">
    <name type="scientific">Pelomonas cellulosilytica</name>
    <dbReference type="NCBI Taxonomy" id="2906762"/>
    <lineage>
        <taxon>Bacteria</taxon>
        <taxon>Pseudomonadati</taxon>
        <taxon>Pseudomonadota</taxon>
        <taxon>Betaproteobacteria</taxon>
        <taxon>Burkholderiales</taxon>
        <taxon>Sphaerotilaceae</taxon>
        <taxon>Roseateles</taxon>
    </lineage>
</organism>
<gene>
    <name evidence="2" type="ORF">LXT13_11085</name>
</gene>
<accession>A0ABS8XZY0</accession>
<comment type="caution">
    <text evidence="2">The sequence shown here is derived from an EMBL/GenBank/DDBJ whole genome shotgun (WGS) entry which is preliminary data.</text>
</comment>
<dbReference type="SUPFAM" id="SSF56935">
    <property type="entry name" value="Porins"/>
    <property type="match status" value="1"/>
</dbReference>
<sequence length="409" mass="44740">MPLALATALAALAAPASAQTDDTAPFYAGGSLGVTRVSNVYRQATDAKDDSVTSVGLLAGLDQRYGRQHVTLDGSLQQNRYSTNQDLNYRSHSLRAALNWQTVGDLSGVLSAKSDQSLADFNLGAGVNPVLKKNIETNDEYQATARLGLATRYILEAGWNHRSRNFSAEEYDRFVYRQDTGSLGLYATPAGNVKLGLAVRHTKGQNPRYPVGVALQPDPLDPTKPQLVVVSQPNDYSRNDVDFTTRWAVGGHSTVNTRISRSRTKNSLDDILRDFSGTTGSVGWNWDVSRKLQLSLQYSRDTGQESVVRSADLNRVYTSWQLTSNYEVTGKISLNANASSRKGRRTSSTGAVVPDAIDNTDSYGLGLRWAFSRSLILSCQYDHVNRDNSVPQYVFNASSYGCNGQAILY</sequence>
<protein>
    <recommendedName>
        <fullName evidence="4">Beta-barrel porin 2</fullName>
    </recommendedName>
</protein>
<proteinExistence type="predicted"/>
<name>A0ABS8XZY0_9BURK</name>
<keyword evidence="3" id="KW-1185">Reference proteome</keyword>
<evidence type="ECO:0000256" key="1">
    <source>
        <dbReference type="SAM" id="SignalP"/>
    </source>
</evidence>
<evidence type="ECO:0000313" key="3">
    <source>
        <dbReference type="Proteomes" id="UP001200741"/>
    </source>
</evidence>